<protein>
    <submittedName>
        <fullName evidence="1">DUF2332 family protein</fullName>
    </submittedName>
</protein>
<dbReference type="Proteomes" id="UP001431963">
    <property type="component" value="Unassembled WGS sequence"/>
</dbReference>
<reference evidence="1" key="1">
    <citation type="submission" date="2024-02" db="EMBL/GenBank/DDBJ databases">
        <title>Genome sequences of strain Gemmobacter sp. JM10B15.</title>
        <authorList>
            <person name="Zhang M."/>
        </authorList>
    </citation>
    <scope>NUCLEOTIDE SEQUENCE</scope>
    <source>
        <strain evidence="1">JM10B15</strain>
    </source>
</reference>
<dbReference type="PIRSF" id="PIRSF012608">
    <property type="entry name" value="UCP012608"/>
    <property type="match status" value="1"/>
</dbReference>
<evidence type="ECO:0000313" key="1">
    <source>
        <dbReference type="EMBL" id="MEH7827380.1"/>
    </source>
</evidence>
<accession>A0ABU8BSV0</accession>
<gene>
    <name evidence="1" type="ORF">V6590_04400</name>
</gene>
<dbReference type="InterPro" id="IPR011200">
    <property type="entry name" value="UCP012608"/>
</dbReference>
<sequence length="344" mass="36863">MTDRVRFAFTRQAASCAALGSPFMQRLMTLLADCWPDWPAPALVERITHWPGEIGPEAASVPLRLASGLHALVLSGDTALAAVWPPANAADLEPVVMQALARHETALLTILERAPQTNEIRRSATLIAVAHLLEAKFGLPLRLSELGASAGLNLWFDHYGLTAGGQAFGAADPVLQLAPDWRGALPPMPPFTVVDRAGVDLAPLRAGIAADELRLLSCLWPDQPERMARTRAALTLPPAPVAAGDAVDWLAGRLAQPWEGQVHLVYHTIAWQYFPADVQARGAALLAEAGRRSAAPLARFGMEPDDSGLPGAALSLQLWPENRTIALGRAGFHGEWVDWSVTSL</sequence>
<dbReference type="RefSeq" id="WP_335420127.1">
    <property type="nucleotide sequence ID" value="NZ_JBALHR010000002.1"/>
</dbReference>
<evidence type="ECO:0000313" key="2">
    <source>
        <dbReference type="Proteomes" id="UP001431963"/>
    </source>
</evidence>
<keyword evidence="2" id="KW-1185">Reference proteome</keyword>
<organism evidence="1 2">
    <name type="scientific">Gemmobacter denitrificans</name>
    <dbReference type="NCBI Taxonomy" id="3123040"/>
    <lineage>
        <taxon>Bacteria</taxon>
        <taxon>Pseudomonadati</taxon>
        <taxon>Pseudomonadota</taxon>
        <taxon>Alphaproteobacteria</taxon>
        <taxon>Rhodobacterales</taxon>
        <taxon>Paracoccaceae</taxon>
        <taxon>Gemmobacter</taxon>
    </lineage>
</organism>
<dbReference type="Pfam" id="PF10094">
    <property type="entry name" value="DUF2332"/>
    <property type="match status" value="1"/>
</dbReference>
<dbReference type="EMBL" id="JBALHR010000002">
    <property type="protein sequence ID" value="MEH7827380.1"/>
    <property type="molecule type" value="Genomic_DNA"/>
</dbReference>
<proteinExistence type="predicted"/>
<comment type="caution">
    <text evidence="1">The sequence shown here is derived from an EMBL/GenBank/DDBJ whole genome shotgun (WGS) entry which is preliminary data.</text>
</comment>
<name>A0ABU8BSV0_9RHOB</name>